<protein>
    <submittedName>
        <fullName evidence="3">Transcriptional regulator</fullName>
    </submittedName>
</protein>
<keyword evidence="4" id="KW-1185">Reference proteome</keyword>
<dbReference type="PRINTS" id="PR00598">
    <property type="entry name" value="HTHMARR"/>
</dbReference>
<dbReference type="EMBL" id="BJUA01000003">
    <property type="protein sequence ID" value="GEK16981.1"/>
    <property type="molecule type" value="Genomic_DNA"/>
</dbReference>
<dbReference type="GO" id="GO:0006950">
    <property type="term" value="P:response to stress"/>
    <property type="evidence" value="ECO:0007669"/>
    <property type="project" value="TreeGrafter"/>
</dbReference>
<dbReference type="InterPro" id="IPR039422">
    <property type="entry name" value="MarR/SlyA-like"/>
</dbReference>
<dbReference type="Proteomes" id="UP000321386">
    <property type="component" value="Unassembled WGS sequence"/>
</dbReference>
<dbReference type="SUPFAM" id="SSF46785">
    <property type="entry name" value="Winged helix' DNA-binding domain"/>
    <property type="match status" value="1"/>
</dbReference>
<feature type="domain" description="HTH marR-type" evidence="2">
    <location>
        <begin position="53"/>
        <end position="188"/>
    </location>
</feature>
<accession>A0A510UU36</accession>
<sequence length="197" mass="21584">MTSPSARDADTVGPRRTDRPAPPDRPDRSAPPDRLDLIQAAWRRERPDLDPSPQGVIGRLHRVAGHLTDELVAVYRQHGLSEGDFDVLATLRRAGAPYERTAGDLAEHTLVTSGGMTKRIDRLEAAGLVTRRVAERDARARVVALTDAGRTLIDAAFTDHLANEHRLLAALDPADVEALRGILTRWLARLEDPPPTP</sequence>
<dbReference type="AlphaFoldDB" id="A0A510UU36"/>
<dbReference type="InterPro" id="IPR011991">
    <property type="entry name" value="ArsR-like_HTH"/>
</dbReference>
<dbReference type="Pfam" id="PF12802">
    <property type="entry name" value="MarR_2"/>
    <property type="match status" value="1"/>
</dbReference>
<name>A0A510UU36_9CELL</name>
<dbReference type="InterPro" id="IPR036388">
    <property type="entry name" value="WH-like_DNA-bd_sf"/>
</dbReference>
<evidence type="ECO:0000313" key="3">
    <source>
        <dbReference type="EMBL" id="GEK16981.1"/>
    </source>
</evidence>
<reference evidence="3 4" key="1">
    <citation type="submission" date="2019-07" db="EMBL/GenBank/DDBJ databases">
        <title>Whole genome shotgun sequence of Cellulomonas persica NBRC 101101.</title>
        <authorList>
            <person name="Hosoyama A."/>
            <person name="Uohara A."/>
            <person name="Ohji S."/>
            <person name="Ichikawa N."/>
        </authorList>
    </citation>
    <scope>NUCLEOTIDE SEQUENCE [LARGE SCALE GENOMIC DNA]</scope>
    <source>
        <strain evidence="3 4">NBRC 101101</strain>
    </source>
</reference>
<dbReference type="GO" id="GO:0003700">
    <property type="term" value="F:DNA-binding transcription factor activity"/>
    <property type="evidence" value="ECO:0007669"/>
    <property type="project" value="InterPro"/>
</dbReference>
<dbReference type="CDD" id="cd00090">
    <property type="entry name" value="HTH_ARSR"/>
    <property type="match status" value="1"/>
</dbReference>
<dbReference type="PROSITE" id="PS50995">
    <property type="entry name" value="HTH_MARR_2"/>
    <property type="match status" value="1"/>
</dbReference>
<feature type="region of interest" description="Disordered" evidence="1">
    <location>
        <begin position="1"/>
        <end position="33"/>
    </location>
</feature>
<dbReference type="InterPro" id="IPR036390">
    <property type="entry name" value="WH_DNA-bd_sf"/>
</dbReference>
<evidence type="ECO:0000259" key="2">
    <source>
        <dbReference type="PROSITE" id="PS50995"/>
    </source>
</evidence>
<dbReference type="PANTHER" id="PTHR33164">
    <property type="entry name" value="TRANSCRIPTIONAL REGULATOR, MARR FAMILY"/>
    <property type="match status" value="1"/>
</dbReference>
<evidence type="ECO:0000256" key="1">
    <source>
        <dbReference type="SAM" id="MobiDB-lite"/>
    </source>
</evidence>
<dbReference type="SMART" id="SM00347">
    <property type="entry name" value="HTH_MARR"/>
    <property type="match status" value="1"/>
</dbReference>
<dbReference type="PANTHER" id="PTHR33164:SF104">
    <property type="entry name" value="TRANSCRIPTIONAL REGULATORY PROTEIN"/>
    <property type="match status" value="1"/>
</dbReference>
<dbReference type="Gene3D" id="1.10.10.10">
    <property type="entry name" value="Winged helix-like DNA-binding domain superfamily/Winged helix DNA-binding domain"/>
    <property type="match status" value="1"/>
</dbReference>
<evidence type="ECO:0000313" key="4">
    <source>
        <dbReference type="Proteomes" id="UP000321386"/>
    </source>
</evidence>
<organism evidence="3 4">
    <name type="scientific">Cellulomonas persica</name>
    <dbReference type="NCBI Taxonomy" id="76861"/>
    <lineage>
        <taxon>Bacteria</taxon>
        <taxon>Bacillati</taxon>
        <taxon>Actinomycetota</taxon>
        <taxon>Actinomycetes</taxon>
        <taxon>Micrococcales</taxon>
        <taxon>Cellulomonadaceae</taxon>
        <taxon>Cellulomonas</taxon>
    </lineage>
</organism>
<dbReference type="InterPro" id="IPR000835">
    <property type="entry name" value="HTH_MarR-typ"/>
</dbReference>
<comment type="caution">
    <text evidence="3">The sequence shown here is derived from an EMBL/GenBank/DDBJ whole genome shotgun (WGS) entry which is preliminary data.</text>
</comment>
<feature type="compositionally biased region" description="Basic and acidic residues" evidence="1">
    <location>
        <begin position="7"/>
        <end position="33"/>
    </location>
</feature>
<gene>
    <name evidence="3" type="primary">pecS</name>
    <name evidence="3" type="ORF">CPE01_07140</name>
</gene>
<proteinExistence type="predicted"/>